<organism evidence="2 3">
    <name type="scientific">Mycolicibacterium parafortuitum</name>
    <name type="common">Mycobacterium parafortuitum</name>
    <dbReference type="NCBI Taxonomy" id="39692"/>
    <lineage>
        <taxon>Bacteria</taxon>
        <taxon>Bacillati</taxon>
        <taxon>Actinomycetota</taxon>
        <taxon>Actinomycetes</taxon>
        <taxon>Mycobacteriales</taxon>
        <taxon>Mycobacteriaceae</taxon>
        <taxon>Mycolicibacterium</taxon>
    </lineage>
</organism>
<dbReference type="PANTHER" id="PTHR35006:SF2">
    <property type="entry name" value="GLYOXALASE FAMILY PROTEIN (AFU_ORTHOLOGUE AFUA_5G14830)"/>
    <property type="match status" value="1"/>
</dbReference>
<dbReference type="SUPFAM" id="SSF54593">
    <property type="entry name" value="Glyoxalase/Bleomycin resistance protein/Dihydroxybiphenyl dioxygenase"/>
    <property type="match status" value="1"/>
</dbReference>
<dbReference type="InterPro" id="IPR029068">
    <property type="entry name" value="Glyas_Bleomycin-R_OHBP_Dase"/>
</dbReference>
<dbReference type="InterPro" id="IPR037523">
    <property type="entry name" value="VOC_core"/>
</dbReference>
<dbReference type="InterPro" id="IPR004360">
    <property type="entry name" value="Glyas_Fos-R_dOase_dom"/>
</dbReference>
<evidence type="ECO:0000259" key="1">
    <source>
        <dbReference type="PROSITE" id="PS51819"/>
    </source>
</evidence>
<dbReference type="Proteomes" id="UP000252008">
    <property type="component" value="Unassembled WGS sequence"/>
</dbReference>
<evidence type="ECO:0000313" key="2">
    <source>
        <dbReference type="EMBL" id="SRX79876.1"/>
    </source>
</evidence>
<dbReference type="STRING" id="39692.BST38_05135"/>
<feature type="domain" description="VOC" evidence="1">
    <location>
        <begin position="6"/>
        <end position="128"/>
    </location>
</feature>
<accession>A0A375YFI2</accession>
<dbReference type="EMBL" id="UEGS01000001">
    <property type="protein sequence ID" value="SRX79876.1"/>
    <property type="molecule type" value="Genomic_DNA"/>
</dbReference>
<protein>
    <recommendedName>
        <fullName evidence="1">VOC domain-containing protein</fullName>
    </recommendedName>
</protein>
<gene>
    <name evidence="2" type="ORF">MPP7335_01614</name>
</gene>
<dbReference type="AlphaFoldDB" id="A0A375YFI2"/>
<sequence>MYGEIVIDHFGINCADMEASKTFYDKVLGVLGYTRMMDFGPAVGYGVDGHPEFWIADMSAGEAAGPNREVHIAFKAKDPESVQAFFHTAVSLGVEPLHEPRLWPEYHENYYGAFVRDPDGNNVEAVFHGGGPSGGPKA</sequence>
<dbReference type="PROSITE" id="PS51819">
    <property type="entry name" value="VOC"/>
    <property type="match status" value="1"/>
</dbReference>
<dbReference type="CDD" id="cd07262">
    <property type="entry name" value="VOC_like"/>
    <property type="match status" value="1"/>
</dbReference>
<evidence type="ECO:0000313" key="3">
    <source>
        <dbReference type="Proteomes" id="UP000252008"/>
    </source>
</evidence>
<reference evidence="2 3" key="1">
    <citation type="submission" date="2018-05" db="EMBL/GenBank/DDBJ databases">
        <authorList>
            <consortium name="IHU Genomes"/>
        </authorList>
    </citation>
    <scope>NUCLEOTIDE SEQUENCE [LARGE SCALE GENOMIC DNA]</scope>
    <source>
        <strain evidence="2 3">P7335</strain>
    </source>
</reference>
<dbReference type="PANTHER" id="PTHR35006">
    <property type="entry name" value="GLYOXALASE FAMILY PROTEIN (AFU_ORTHOLOGUE AFUA_5G14830)"/>
    <property type="match status" value="1"/>
</dbReference>
<dbReference type="Pfam" id="PF00903">
    <property type="entry name" value="Glyoxalase"/>
    <property type="match status" value="1"/>
</dbReference>
<name>A0A375YFI2_MYCPF</name>
<keyword evidence="3" id="KW-1185">Reference proteome</keyword>
<proteinExistence type="predicted"/>
<dbReference type="Gene3D" id="3.10.180.10">
    <property type="entry name" value="2,3-Dihydroxybiphenyl 1,2-Dioxygenase, domain 1"/>
    <property type="match status" value="1"/>
</dbReference>